<feature type="transmembrane region" description="Helical" evidence="11">
    <location>
        <begin position="159"/>
        <end position="184"/>
    </location>
</feature>
<dbReference type="InterPro" id="IPR001499">
    <property type="entry name" value="GPCR_STE3"/>
</dbReference>
<dbReference type="RefSeq" id="XP_003682784.1">
    <property type="nucleotide sequence ID" value="XM_003682736.1"/>
</dbReference>
<dbReference type="EMBL" id="HE616748">
    <property type="protein sequence ID" value="CCE93573.1"/>
    <property type="molecule type" value="Genomic_DNA"/>
</dbReference>
<dbReference type="GO" id="GO:0005886">
    <property type="term" value="C:plasma membrane"/>
    <property type="evidence" value="ECO:0007669"/>
    <property type="project" value="EnsemblFungi"/>
</dbReference>
<feature type="transmembrane region" description="Helical" evidence="11">
    <location>
        <begin position="116"/>
        <end position="134"/>
    </location>
</feature>
<dbReference type="InParanoid" id="G8ZYU8"/>
<feature type="transmembrane region" description="Helical" evidence="11">
    <location>
        <begin position="209"/>
        <end position="229"/>
    </location>
</feature>
<dbReference type="Proteomes" id="UP000005627">
    <property type="component" value="Chromosome 7"/>
</dbReference>
<evidence type="ECO:0000256" key="11">
    <source>
        <dbReference type="SAM" id="Phobius"/>
    </source>
</evidence>
<evidence type="ECO:0000256" key="10">
    <source>
        <dbReference type="SAM" id="MobiDB-lite"/>
    </source>
</evidence>
<feature type="transmembrane region" description="Helical" evidence="11">
    <location>
        <begin position="265"/>
        <end position="286"/>
    </location>
</feature>
<evidence type="ECO:0000256" key="5">
    <source>
        <dbReference type="ARBA" id="ARBA00022989"/>
    </source>
</evidence>
<evidence type="ECO:0000256" key="9">
    <source>
        <dbReference type="ARBA" id="ARBA00023224"/>
    </source>
</evidence>
<feature type="compositionally biased region" description="Polar residues" evidence="10">
    <location>
        <begin position="444"/>
        <end position="467"/>
    </location>
</feature>
<dbReference type="FunCoup" id="G8ZYU8">
    <property type="interactions" value="133"/>
</dbReference>
<keyword evidence="5 11" id="KW-1133">Transmembrane helix</keyword>
<keyword evidence="8" id="KW-0675">Receptor</keyword>
<proteinExistence type="inferred from homology"/>
<name>G8ZYU8_TORDE</name>
<keyword evidence="7 11" id="KW-0472">Membrane</keyword>
<evidence type="ECO:0000256" key="3">
    <source>
        <dbReference type="ARBA" id="ARBA00022507"/>
    </source>
</evidence>
<evidence type="ECO:0000256" key="4">
    <source>
        <dbReference type="ARBA" id="ARBA00022692"/>
    </source>
</evidence>
<feature type="region of interest" description="Disordered" evidence="10">
    <location>
        <begin position="441"/>
        <end position="467"/>
    </location>
</feature>
<feature type="transmembrane region" description="Helical" evidence="11">
    <location>
        <begin position="6"/>
        <end position="24"/>
    </location>
</feature>
<dbReference type="GO" id="GO:0005775">
    <property type="term" value="C:vacuolar lumen"/>
    <property type="evidence" value="ECO:0007669"/>
    <property type="project" value="EnsemblFungi"/>
</dbReference>
<dbReference type="GO" id="GO:0000750">
    <property type="term" value="P:pheromone-dependent signal transduction involved in conjugation with cellular fusion"/>
    <property type="evidence" value="ECO:0007669"/>
    <property type="project" value="EnsemblFungi"/>
</dbReference>
<reference evidence="12 13" key="1">
    <citation type="journal article" date="2011" name="Proc. Natl. Acad. Sci. U.S.A.">
        <title>Evolutionary erosion of yeast sex chromosomes by mating-type switching accidents.</title>
        <authorList>
            <person name="Gordon J.L."/>
            <person name="Armisen D."/>
            <person name="Proux-Wera E."/>
            <person name="Oheigeartaigh S.S."/>
            <person name="Byrne K.P."/>
            <person name="Wolfe K.H."/>
        </authorList>
    </citation>
    <scope>NUCLEOTIDE SEQUENCE [LARGE SCALE GENOMIC DNA]</scope>
    <source>
        <strain evidence="13">ATCC 10662 / CBS 1146 / NBRC 0425 / NCYC 2629 / NRRL Y-866</strain>
    </source>
</reference>
<dbReference type="eggNOG" id="ENOG502S44N">
    <property type="taxonomic scope" value="Eukaryota"/>
</dbReference>
<gene>
    <name evidence="12" type="primary">TDEL0G02060</name>
    <name evidence="12" type="ORF">TDEL_0G02060</name>
</gene>
<dbReference type="CDD" id="cd14966">
    <property type="entry name" value="7tmD_STE3"/>
    <property type="match status" value="1"/>
</dbReference>
<keyword evidence="13" id="KW-1185">Reference proteome</keyword>
<organism evidence="12 13">
    <name type="scientific">Torulaspora delbrueckii</name>
    <name type="common">Yeast</name>
    <name type="synonym">Candida colliculosa</name>
    <dbReference type="NCBI Taxonomy" id="4950"/>
    <lineage>
        <taxon>Eukaryota</taxon>
        <taxon>Fungi</taxon>
        <taxon>Dikarya</taxon>
        <taxon>Ascomycota</taxon>
        <taxon>Saccharomycotina</taxon>
        <taxon>Saccharomycetes</taxon>
        <taxon>Saccharomycetales</taxon>
        <taxon>Saccharomycetaceae</taxon>
        <taxon>Torulaspora</taxon>
    </lineage>
</organism>
<evidence type="ECO:0000256" key="7">
    <source>
        <dbReference type="ARBA" id="ARBA00023136"/>
    </source>
</evidence>
<dbReference type="OrthoDB" id="2874149at2759"/>
<evidence type="ECO:0000313" key="13">
    <source>
        <dbReference type="Proteomes" id="UP000005627"/>
    </source>
</evidence>
<evidence type="ECO:0000256" key="1">
    <source>
        <dbReference type="ARBA" id="ARBA00004141"/>
    </source>
</evidence>
<comment type="similarity">
    <text evidence="2">Belongs to the G-protein coupled receptor 4 family.</text>
</comment>
<evidence type="ECO:0000256" key="6">
    <source>
        <dbReference type="ARBA" id="ARBA00023040"/>
    </source>
</evidence>
<keyword evidence="9" id="KW-0807">Transducer</keyword>
<dbReference type="AlphaFoldDB" id="G8ZYU8"/>
<dbReference type="PRINTS" id="PR00899">
    <property type="entry name" value="GPCRSTE3"/>
</dbReference>
<dbReference type="GO" id="GO:0004933">
    <property type="term" value="F:mating-type a-factor pheromone receptor activity"/>
    <property type="evidence" value="ECO:0007669"/>
    <property type="project" value="EnsemblFungi"/>
</dbReference>
<comment type="subcellular location">
    <subcellularLocation>
        <location evidence="1">Membrane</location>
        <topology evidence="1">Multi-pass membrane protein</topology>
    </subcellularLocation>
</comment>
<evidence type="ECO:0000313" key="12">
    <source>
        <dbReference type="EMBL" id="CCE93573.1"/>
    </source>
</evidence>
<accession>G8ZYU8</accession>
<keyword evidence="3" id="KW-0589">Pheromone response</keyword>
<dbReference type="KEGG" id="tdl:TDEL_0G02060"/>
<dbReference type="Pfam" id="PF02076">
    <property type="entry name" value="STE3"/>
    <property type="match status" value="1"/>
</dbReference>
<evidence type="ECO:0000256" key="2">
    <source>
        <dbReference type="ARBA" id="ARBA00011085"/>
    </source>
</evidence>
<keyword evidence="4 11" id="KW-0812">Transmembrane</keyword>
<evidence type="ECO:0000256" key="8">
    <source>
        <dbReference type="ARBA" id="ARBA00023170"/>
    </source>
</evidence>
<evidence type="ECO:0008006" key="14">
    <source>
        <dbReference type="Google" id="ProtNLM"/>
    </source>
</evidence>
<feature type="transmembrane region" description="Helical" evidence="11">
    <location>
        <begin position="36"/>
        <end position="55"/>
    </location>
</feature>
<sequence length="467" mass="52681">MSYQSTILGLFSIAVLLLIPPMAWHTQSKNVPAMILIIWLLVMDISFIVSAAIWSGDDFMTRWDGKGWCDIVTKLQVGASVGISCAVSSIAYNLHAVLKADSVLLEATSCRKICRDLAMCLVPPVVVMGLSYFAQTYRFGIARYNGCINLMSPTWATTVFYTMWPFLASLVGAVYASMVLFIFFKKRKDVGDILHCTNSRLNLTRFARLLIFCSVVILIMLPLSIYGVVGDVKHYNGHYSFKETHLKALWNIIPKYDAGKTLATLWLYLAMSYLVFFIFGLGADALHMYANFLRYIKLGFIVDFINNSIQKNKEGKINKLLGKISTSEFSSDSSGEKTSGYYTSTTPQSKANFVLDYKTPYDTKRNERRRERKLFGRSKVRNLYTPEEENTDVVNTFMPFFSEQTVDEDSVSLDGLSQLSLSKTNGLQCDLERNDGLAEYNPHTFETQSSLDDSKTDTYTLSPISNR</sequence>
<protein>
    <recommendedName>
        <fullName evidence="14">Pheromone a factor receptor</fullName>
    </recommendedName>
</protein>
<dbReference type="HOGENOM" id="CLU_027592_4_0_1"/>
<dbReference type="GO" id="GO:0000755">
    <property type="term" value="P:cytogamy"/>
    <property type="evidence" value="ECO:0007669"/>
    <property type="project" value="EnsemblFungi"/>
</dbReference>
<dbReference type="PANTHER" id="PTHR28097">
    <property type="entry name" value="PHEROMONE A FACTOR RECEPTOR"/>
    <property type="match status" value="1"/>
</dbReference>
<dbReference type="GeneID" id="11504710"/>
<keyword evidence="6" id="KW-0297">G-protein coupled receptor</keyword>
<dbReference type="PANTHER" id="PTHR28097:SF1">
    <property type="entry name" value="PHEROMONE A FACTOR RECEPTOR"/>
    <property type="match status" value="1"/>
</dbReference>
<dbReference type="STRING" id="1076872.G8ZYU8"/>